<accession>A0ACB9HSZ1</accession>
<organism evidence="1 2">
    <name type="scientific">Smallanthus sonchifolius</name>
    <dbReference type="NCBI Taxonomy" id="185202"/>
    <lineage>
        <taxon>Eukaryota</taxon>
        <taxon>Viridiplantae</taxon>
        <taxon>Streptophyta</taxon>
        <taxon>Embryophyta</taxon>
        <taxon>Tracheophyta</taxon>
        <taxon>Spermatophyta</taxon>
        <taxon>Magnoliopsida</taxon>
        <taxon>eudicotyledons</taxon>
        <taxon>Gunneridae</taxon>
        <taxon>Pentapetalae</taxon>
        <taxon>asterids</taxon>
        <taxon>campanulids</taxon>
        <taxon>Asterales</taxon>
        <taxon>Asteraceae</taxon>
        <taxon>Asteroideae</taxon>
        <taxon>Heliantheae alliance</taxon>
        <taxon>Millerieae</taxon>
        <taxon>Smallanthus</taxon>
    </lineage>
</organism>
<dbReference type="EMBL" id="CM042028">
    <property type="protein sequence ID" value="KAI3798899.1"/>
    <property type="molecule type" value="Genomic_DNA"/>
</dbReference>
<comment type="caution">
    <text evidence="1">The sequence shown here is derived from an EMBL/GenBank/DDBJ whole genome shotgun (WGS) entry which is preliminary data.</text>
</comment>
<proteinExistence type="predicted"/>
<protein>
    <submittedName>
        <fullName evidence="1">Uncharacterized protein</fullName>
    </submittedName>
</protein>
<evidence type="ECO:0000313" key="1">
    <source>
        <dbReference type="EMBL" id="KAI3798899.1"/>
    </source>
</evidence>
<dbReference type="Proteomes" id="UP001056120">
    <property type="component" value="Linkage Group LG11"/>
</dbReference>
<keyword evidence="2" id="KW-1185">Reference proteome</keyword>
<name>A0ACB9HSZ1_9ASTR</name>
<sequence length="545" mass="60569">MKLPFASSQNSLNSTNNKQQVNSTGGGGIGSNRYEPKSELDVRRSPPSPVTGKASEFNSTDNNNNNNNNNSVVFSSSDDHVPVGDNNIEHGMNHQFEEWDSLMKELGLHDDSTKSAYPLDLPELPPIYTEVTAPAAATATAMLFHSDFENLNPNLNALDFMGQDDDDDDIYNNGNGFDFVDELIRIAECFETRSIQLAQVILARLNQRLHAPTGKALQRAAFYFKEALQSLLTGPTRMTQSSSSSEIVQAIKAYKTFSNVSPIPMFSDFTANQAMLEAVDGAVIVHVIDFDIGLGGRWASFMKEIAEKAEARKVHSPAVRITAVVPEEYETESKLIRDNLWQFARGLKLRIDIEFVSFRTFEYLSFKSIKFMDGEKTAVLLSSTVFHRIGSGFINDLRRISPHVIVCVDGEGLMGSEPSFFRQTVIDGLEFYSTLLETLEAANVGGGGGSDWIRKIEMFVLLPKITAAVEASGRQVPSWREAFGRAGMRAVGLSQFAEFQAECLLRRVQVRGYHVVKRQGEMVLCWHDRPLVATSAWRFLAHDVK</sequence>
<reference evidence="1 2" key="2">
    <citation type="journal article" date="2022" name="Mol. Ecol. Resour.">
        <title>The genomes of chicory, endive, great burdock and yacon provide insights into Asteraceae paleo-polyploidization history and plant inulin production.</title>
        <authorList>
            <person name="Fan W."/>
            <person name="Wang S."/>
            <person name="Wang H."/>
            <person name="Wang A."/>
            <person name="Jiang F."/>
            <person name="Liu H."/>
            <person name="Zhao H."/>
            <person name="Xu D."/>
            <person name="Zhang Y."/>
        </authorList>
    </citation>
    <scope>NUCLEOTIDE SEQUENCE [LARGE SCALE GENOMIC DNA]</scope>
    <source>
        <strain evidence="2">cv. Yunnan</strain>
        <tissue evidence="1">Leaves</tissue>
    </source>
</reference>
<gene>
    <name evidence="1" type="ORF">L1987_34183</name>
</gene>
<reference evidence="2" key="1">
    <citation type="journal article" date="2022" name="Mol. Ecol. Resour.">
        <title>The genomes of chicory, endive, great burdock and yacon provide insights into Asteraceae palaeo-polyploidization history and plant inulin production.</title>
        <authorList>
            <person name="Fan W."/>
            <person name="Wang S."/>
            <person name="Wang H."/>
            <person name="Wang A."/>
            <person name="Jiang F."/>
            <person name="Liu H."/>
            <person name="Zhao H."/>
            <person name="Xu D."/>
            <person name="Zhang Y."/>
        </authorList>
    </citation>
    <scope>NUCLEOTIDE SEQUENCE [LARGE SCALE GENOMIC DNA]</scope>
    <source>
        <strain evidence="2">cv. Yunnan</strain>
    </source>
</reference>
<evidence type="ECO:0000313" key="2">
    <source>
        <dbReference type="Proteomes" id="UP001056120"/>
    </source>
</evidence>